<evidence type="ECO:0000256" key="5">
    <source>
        <dbReference type="ARBA" id="ARBA00022801"/>
    </source>
</evidence>
<evidence type="ECO:0000256" key="9">
    <source>
        <dbReference type="ARBA" id="ARBA00047280"/>
    </source>
</evidence>
<dbReference type="GO" id="GO:0004222">
    <property type="term" value="F:metalloendopeptidase activity"/>
    <property type="evidence" value="ECO:0007669"/>
    <property type="project" value="InterPro"/>
</dbReference>
<evidence type="ECO:0000259" key="12">
    <source>
        <dbReference type="Pfam" id="PF02517"/>
    </source>
</evidence>
<evidence type="ECO:0000256" key="8">
    <source>
        <dbReference type="ARBA" id="ARBA00023136"/>
    </source>
</evidence>
<keyword evidence="7 11" id="KW-1133">Transmembrane helix</keyword>
<keyword evidence="4 11" id="KW-0812">Transmembrane</keyword>
<feature type="transmembrane region" description="Helical" evidence="11">
    <location>
        <begin position="227"/>
        <end position="247"/>
    </location>
</feature>
<keyword evidence="5" id="KW-0378">Hydrolase</keyword>
<evidence type="ECO:0000256" key="7">
    <source>
        <dbReference type="ARBA" id="ARBA00022989"/>
    </source>
</evidence>
<dbReference type="Pfam" id="PF02517">
    <property type="entry name" value="Rce1-like"/>
    <property type="match status" value="1"/>
</dbReference>
<keyword evidence="8 11" id="KW-0472">Membrane</keyword>
<evidence type="ECO:0000256" key="6">
    <source>
        <dbReference type="ARBA" id="ARBA00022824"/>
    </source>
</evidence>
<dbReference type="PANTHER" id="PTHR13046">
    <property type="entry name" value="PROTEASE U48 CAAX PRENYL PROTEASE RCE1"/>
    <property type="match status" value="1"/>
</dbReference>
<organism evidence="13">
    <name type="scientific">Chloropicon roscoffensis</name>
    <dbReference type="NCBI Taxonomy" id="1461544"/>
    <lineage>
        <taxon>Eukaryota</taxon>
        <taxon>Viridiplantae</taxon>
        <taxon>Chlorophyta</taxon>
        <taxon>Chloropicophyceae</taxon>
        <taxon>Chloropicales</taxon>
        <taxon>Chloropicaceae</taxon>
        <taxon>Chloropicon</taxon>
    </lineage>
</organism>
<name>A0A7S2T823_9CHLO</name>
<evidence type="ECO:0000256" key="3">
    <source>
        <dbReference type="ARBA" id="ARBA00022670"/>
    </source>
</evidence>
<feature type="transmembrane region" description="Helical" evidence="11">
    <location>
        <begin position="175"/>
        <end position="197"/>
    </location>
</feature>
<feature type="domain" description="CAAX prenyl protease 2/Lysostaphin resistance protein A-like" evidence="12">
    <location>
        <begin position="119"/>
        <end position="215"/>
    </location>
</feature>
<dbReference type="InterPro" id="IPR003675">
    <property type="entry name" value="Rce1/LyrA-like_dom"/>
</dbReference>
<reference evidence="13" key="1">
    <citation type="submission" date="2021-01" db="EMBL/GenBank/DDBJ databases">
        <authorList>
            <person name="Corre E."/>
            <person name="Pelletier E."/>
            <person name="Niang G."/>
            <person name="Scheremetjew M."/>
            <person name="Finn R."/>
            <person name="Kale V."/>
            <person name="Holt S."/>
            <person name="Cochrane G."/>
            <person name="Meng A."/>
            <person name="Brown T."/>
            <person name="Cohen L."/>
        </authorList>
    </citation>
    <scope>NUCLEOTIDE SEQUENCE</scope>
    <source>
        <strain evidence="13">RCC2335</strain>
    </source>
</reference>
<comment type="catalytic activity">
    <reaction evidence="9">
        <text>Hydrolyzes the peptide bond -P2-(S-farnesyl or geranylgeranyl)C-P1'-P2'-P3'-COOH where P1' and P2' are amino acids with aliphatic sidechains and P3' is any C-terminal residue.</text>
        <dbReference type="EC" id="3.4.26.1"/>
    </reaction>
</comment>
<feature type="transmembrane region" description="Helical" evidence="11">
    <location>
        <begin position="79"/>
        <end position="99"/>
    </location>
</feature>
<dbReference type="EMBL" id="HBHM01001293">
    <property type="protein sequence ID" value="CAD9721713.1"/>
    <property type="molecule type" value="Transcribed_RNA"/>
</dbReference>
<dbReference type="EC" id="3.4.26.1" evidence="10"/>
<evidence type="ECO:0000313" key="13">
    <source>
        <dbReference type="EMBL" id="CAD9721713.1"/>
    </source>
</evidence>
<accession>A0A7S2T823</accession>
<sequence length="252" mass="26512">MDSAVLQCVLICASYVGSVEACRRLVKPSERDAPRQVLARSVAVTVVSLVAWRTLRAGLRSKGREGEIVDLLGLRAEGIPYGATFAVASCVSLLLAVAVDRASRRSSWLPNVRTPSLKLAFARDVLIAPAAEEFCFRGCMCAILTEGGLGLAPAALLTSALFGLSHLVHLSEAGAARTAAAVCYTTLFGLYACRVLFHTRSLPACWTAHAVANFLGPPDLGRAAGSAFYTTTTALGLAVFSALMWGASPRGR</sequence>
<protein>
    <recommendedName>
        <fullName evidence="10">intramembrane prenyl-peptidase Rce1</fullName>
        <ecNumber evidence="10">3.4.26.1</ecNumber>
    </recommendedName>
</protein>
<keyword evidence="6" id="KW-0256">Endoplasmic reticulum</keyword>
<comment type="subcellular location">
    <subcellularLocation>
        <location evidence="1">Endoplasmic reticulum membrane</location>
        <topology evidence="1">Multi-pass membrane protein</topology>
    </subcellularLocation>
</comment>
<dbReference type="PANTHER" id="PTHR13046:SF0">
    <property type="entry name" value="CAAX PRENYL PROTEASE 2"/>
    <property type="match status" value="1"/>
</dbReference>
<evidence type="ECO:0000256" key="11">
    <source>
        <dbReference type="SAM" id="Phobius"/>
    </source>
</evidence>
<dbReference type="InterPro" id="IPR039731">
    <property type="entry name" value="Rce1"/>
</dbReference>
<dbReference type="AlphaFoldDB" id="A0A7S2T823"/>
<dbReference type="GO" id="GO:0005789">
    <property type="term" value="C:endoplasmic reticulum membrane"/>
    <property type="evidence" value="ECO:0007669"/>
    <property type="project" value="UniProtKB-SubCell"/>
</dbReference>
<evidence type="ECO:0000256" key="4">
    <source>
        <dbReference type="ARBA" id="ARBA00022692"/>
    </source>
</evidence>
<evidence type="ECO:0000256" key="10">
    <source>
        <dbReference type="ARBA" id="ARBA00049729"/>
    </source>
</evidence>
<comment type="similarity">
    <text evidence="2">Belongs to the peptidase U48 family.</text>
</comment>
<gene>
    <name evidence="13" type="ORF">CROS1312_LOCUS981</name>
</gene>
<evidence type="ECO:0000256" key="1">
    <source>
        <dbReference type="ARBA" id="ARBA00004477"/>
    </source>
</evidence>
<evidence type="ECO:0000256" key="2">
    <source>
        <dbReference type="ARBA" id="ARBA00006897"/>
    </source>
</evidence>
<feature type="transmembrane region" description="Helical" evidence="11">
    <location>
        <begin position="150"/>
        <end position="168"/>
    </location>
</feature>
<dbReference type="GO" id="GO:0071586">
    <property type="term" value="P:CAAX-box protein processing"/>
    <property type="evidence" value="ECO:0007669"/>
    <property type="project" value="InterPro"/>
</dbReference>
<keyword evidence="3" id="KW-0645">Protease</keyword>
<proteinExistence type="inferred from homology"/>